<feature type="region of interest" description="Disordered" evidence="6">
    <location>
        <begin position="39"/>
        <end position="69"/>
    </location>
</feature>
<reference evidence="9 10" key="1">
    <citation type="submission" date="2019-03" db="EMBL/GenBank/DDBJ databases">
        <title>Jiella endophytica sp. nov., a novel endophytic bacterium isolated from root of Ficus microcarpa Linn. f.</title>
        <authorList>
            <person name="Tuo L."/>
        </authorList>
    </citation>
    <scope>NUCLEOTIDE SEQUENCE [LARGE SCALE GENOMIC DNA]</scope>
    <source>
        <strain evidence="9 10">CBS5Q-3</strain>
    </source>
</reference>
<keyword evidence="10" id="KW-1185">Reference proteome</keyword>
<dbReference type="InterPro" id="IPR050226">
    <property type="entry name" value="NagZ_Beta-hexosaminidase"/>
</dbReference>
<dbReference type="GO" id="GO:0009254">
    <property type="term" value="P:peptidoglycan turnover"/>
    <property type="evidence" value="ECO:0007669"/>
    <property type="project" value="TreeGrafter"/>
</dbReference>
<protein>
    <recommendedName>
        <fullName evidence="3">beta-N-acetylhexosaminidase</fullName>
        <ecNumber evidence="3">3.2.1.52</ecNumber>
    </recommendedName>
</protein>
<evidence type="ECO:0000256" key="7">
    <source>
        <dbReference type="SAM" id="Phobius"/>
    </source>
</evidence>
<comment type="catalytic activity">
    <reaction evidence="1">
        <text>Hydrolysis of terminal non-reducing N-acetyl-D-hexosamine residues in N-acetyl-beta-D-hexosaminides.</text>
        <dbReference type="EC" id="3.2.1.52"/>
    </reaction>
</comment>
<dbReference type="PANTHER" id="PTHR30480:SF13">
    <property type="entry name" value="BETA-HEXOSAMINIDASE"/>
    <property type="match status" value="1"/>
</dbReference>
<feature type="domain" description="Glycoside hydrolase family 3 N-terminal" evidence="8">
    <location>
        <begin position="89"/>
        <end position="365"/>
    </location>
</feature>
<keyword evidence="7" id="KW-0812">Transmembrane</keyword>
<feature type="transmembrane region" description="Helical" evidence="7">
    <location>
        <begin position="12"/>
        <end position="33"/>
    </location>
</feature>
<evidence type="ECO:0000256" key="6">
    <source>
        <dbReference type="SAM" id="MobiDB-lite"/>
    </source>
</evidence>
<dbReference type="SUPFAM" id="SSF51445">
    <property type="entry name" value="(Trans)glycosidases"/>
    <property type="match status" value="1"/>
</dbReference>
<dbReference type="AlphaFoldDB" id="A0A4Y8RCI4"/>
<evidence type="ECO:0000256" key="3">
    <source>
        <dbReference type="ARBA" id="ARBA00012663"/>
    </source>
</evidence>
<dbReference type="GO" id="GO:0004563">
    <property type="term" value="F:beta-N-acetylhexosaminidase activity"/>
    <property type="evidence" value="ECO:0007669"/>
    <property type="project" value="UniProtKB-EC"/>
</dbReference>
<dbReference type="InterPro" id="IPR017853">
    <property type="entry name" value="GH"/>
</dbReference>
<dbReference type="EMBL" id="SOZD01000006">
    <property type="protein sequence ID" value="TFF19715.1"/>
    <property type="molecule type" value="Genomic_DNA"/>
</dbReference>
<dbReference type="NCBIfam" id="NF003740">
    <property type="entry name" value="PRK05337.1"/>
    <property type="match status" value="1"/>
</dbReference>
<dbReference type="EC" id="3.2.1.52" evidence="3"/>
<sequence>MRRPEIRRRQLLRLALGLGSGLGGAALVARLAMDGARDTSEHAGKSADGSGLPSASADSSRTRQRMTGSKAWIAAPAGLTLSGEERRFFADERPWGFILFARNIETRAQVADLVGALKEVGGRDTTPIFIDQEGGRINRLKPPLAPSYPPPAAIGRLFVRDPKAGERAAWLQGRLLAEDVMAYGINADCVPCLDVPVPGAHSVIGDRAYGLTPDSVATLGRAVADGAMAGGVLPVMKHVPGHGRGNADSHLELPRVATPRTELARSDFAPFRALHTLPAAMTAHILYTDIDPAHPATLSPIVIESVIRDEIGFDGLLMTDDMSMKALSGDLYDLSAAALMAGCDVALHCNGDMDEMRRVAAAAQPLSGDAKRRAEACEAIIARRPEAGAIEAFRSEYETLMASVG</sequence>
<name>A0A4Y8RCI4_9HYPH</name>
<evidence type="ECO:0000256" key="1">
    <source>
        <dbReference type="ARBA" id="ARBA00001231"/>
    </source>
</evidence>
<comment type="similarity">
    <text evidence="2">Belongs to the glycosyl hydrolase 3 family.</text>
</comment>
<dbReference type="PROSITE" id="PS51318">
    <property type="entry name" value="TAT"/>
    <property type="match status" value="1"/>
</dbReference>
<keyword evidence="4 9" id="KW-0378">Hydrolase</keyword>
<dbReference type="GO" id="GO:0005975">
    <property type="term" value="P:carbohydrate metabolic process"/>
    <property type="evidence" value="ECO:0007669"/>
    <property type="project" value="InterPro"/>
</dbReference>
<dbReference type="InterPro" id="IPR006311">
    <property type="entry name" value="TAT_signal"/>
</dbReference>
<evidence type="ECO:0000256" key="4">
    <source>
        <dbReference type="ARBA" id="ARBA00022801"/>
    </source>
</evidence>
<evidence type="ECO:0000259" key="8">
    <source>
        <dbReference type="Pfam" id="PF00933"/>
    </source>
</evidence>
<evidence type="ECO:0000313" key="9">
    <source>
        <dbReference type="EMBL" id="TFF19715.1"/>
    </source>
</evidence>
<dbReference type="Pfam" id="PF00933">
    <property type="entry name" value="Glyco_hydro_3"/>
    <property type="match status" value="1"/>
</dbReference>
<proteinExistence type="inferred from homology"/>
<dbReference type="InterPro" id="IPR019800">
    <property type="entry name" value="Glyco_hydro_3_AS"/>
</dbReference>
<keyword evidence="7" id="KW-1133">Transmembrane helix</keyword>
<keyword evidence="5 9" id="KW-0326">Glycosidase</keyword>
<dbReference type="InterPro" id="IPR001764">
    <property type="entry name" value="Glyco_hydro_3_N"/>
</dbReference>
<dbReference type="Gene3D" id="3.20.20.300">
    <property type="entry name" value="Glycoside hydrolase, family 3, N-terminal domain"/>
    <property type="match status" value="1"/>
</dbReference>
<dbReference type="InterPro" id="IPR036962">
    <property type="entry name" value="Glyco_hydro_3_N_sf"/>
</dbReference>
<evidence type="ECO:0000313" key="10">
    <source>
        <dbReference type="Proteomes" id="UP000298179"/>
    </source>
</evidence>
<keyword evidence="7" id="KW-0472">Membrane</keyword>
<dbReference type="Proteomes" id="UP000298179">
    <property type="component" value="Unassembled WGS sequence"/>
</dbReference>
<dbReference type="PANTHER" id="PTHR30480">
    <property type="entry name" value="BETA-HEXOSAMINIDASE-RELATED"/>
    <property type="match status" value="1"/>
</dbReference>
<accession>A0A4Y8RCI4</accession>
<dbReference type="PROSITE" id="PS00775">
    <property type="entry name" value="GLYCOSYL_HYDROL_F3"/>
    <property type="match status" value="1"/>
</dbReference>
<gene>
    <name evidence="9" type="primary">nagZ</name>
    <name evidence="9" type="ORF">E3C22_18675</name>
</gene>
<evidence type="ECO:0000256" key="2">
    <source>
        <dbReference type="ARBA" id="ARBA00005336"/>
    </source>
</evidence>
<comment type="caution">
    <text evidence="9">The sequence shown here is derived from an EMBL/GenBank/DDBJ whole genome shotgun (WGS) entry which is preliminary data.</text>
</comment>
<organism evidence="9 10">
    <name type="scientific">Jiella endophytica</name>
    <dbReference type="NCBI Taxonomy" id="2558362"/>
    <lineage>
        <taxon>Bacteria</taxon>
        <taxon>Pseudomonadati</taxon>
        <taxon>Pseudomonadota</taxon>
        <taxon>Alphaproteobacteria</taxon>
        <taxon>Hyphomicrobiales</taxon>
        <taxon>Aurantimonadaceae</taxon>
        <taxon>Jiella</taxon>
    </lineage>
</organism>
<dbReference type="OrthoDB" id="9786661at2"/>
<evidence type="ECO:0000256" key="5">
    <source>
        <dbReference type="ARBA" id="ARBA00023295"/>
    </source>
</evidence>